<feature type="transmembrane region" description="Helical" evidence="5">
    <location>
        <begin position="880"/>
        <end position="901"/>
    </location>
</feature>
<dbReference type="Pfam" id="PF00916">
    <property type="entry name" value="Sulfate_transp"/>
    <property type="match status" value="2"/>
</dbReference>
<feature type="transmembrane region" description="Helical" evidence="5">
    <location>
        <begin position="731"/>
        <end position="756"/>
    </location>
</feature>
<sequence length="1395" mass="153344">MLRPLTQRYSVTRPLYSEDAFEDEHAKVCRKHKGLLDHVIQYFTCTSKRAKNATVSLLPIIGWMKIYSIKDWLLNDIVSGISTGLVSVLQGLAFSLLASISTWYGLYAAFFPVIMYFLLGTSRHISVGSFPVLSLMVGAAVTRLVPDEGPPANITAFEGLTKEEQRILVSASISFLVGLFQLGMGLLQVGFIVKYLSDTLISGFTTAAAIHILVSQLKFILGLTVPGFSGPLAIIYTLESVFTQITSTNIHDLVTSIVVMVAVLGVKEINERFKSKLPVPIPIEVIMTVIACGVSYAFDFSEKHGVDVVGKIPNTFESPIAPSLQVFQMTAMDAFPIAIVGFAVAFAVAKVYAVKHDYNIDGNQELIAFGASNIFGGAFKSLAASTALSRSAVQESTGGKTQVAGLVSAVIVLVVILGIGFLLDPLPKSLLGAVVIVNLKGMLMQVVTVPYLWKKDRPDCIYEPEGVKIFRIPSPIFFANIDFFRDKLKDAVGFNPLRILRKRNKAVKKIRKLIKTGVLTLTSNGLQAVCSTPFEDSEDESNMEDLDKPTDYSDLPIQVNWNAELPANIQVPPVNIHSLVLDFSAVSFLDISALKGLKAALKEFLRIDVDVYIVGCDPYIIEKLRNCAFFDDEIKTSIFFLTIHDAMLFIHESHPTKTVSEKPFGKHYVVVRPLFSEDSFAEQYERTNKSHKTLRHHLKDYCTCNANRAKNAALSLLPIIGWIKNYNIKQWLLGDIVSGISTGLVAVLQGLAFSLLASLPPGYGLYTAFFPAIIYFFLGTSRHLSVGAFPILSLMVGAVVTRLVPDEGPAVNITAFEGLSIEQQRVLVASSVTFVMGAFQLIMGLLQVGFIVMYLSETLVSGFTTAAAVQILVSQLRFVLGLDFPGINGPLAIIYTLIAVFSRITNTNVADLVTSIVIMALVLIVKEINDRFKSKLPVPIPIEVIMTVIACGVSYAFNFEERFDVVVVGEMVNGYETPIAPNLEVVKESAVEAFPMAIVGFAVAFSVAKVYSVKHDYTIDGNQELLAFGVSNMFGASFRSFAASTALSRTAIQESTGGKTQIAGVLSAIMVLIVIVAVGFLLEPLPRSVLGALVIVNLKGMLMQFRELPYLWKNDRSDFVTWVVTFLASLFLGLDLGLAVGLGAELFTVVCRAQFPRCSILANITGTDIYRDRKDYSSIYEPDGVKIFKIPSPIFFANIDFFKDKLVQAVGFSPLKVLKKRNKALQKIRKMLRNGELEISDRGLKVRQPSIDSSEDDNSTTDLDQPIDFSGLPIQVNWKTELPANISVPPVTIHSLVLDFSAVSFLDISALKGLKATLKEFIRIEVDVYIVSCDVYIMEKLHRCSFFDDEIKTSVFYPTLHDAMLHILEMHPDGGQLEKDMNINFEVIQRDSISL</sequence>
<dbReference type="GO" id="GO:0008271">
    <property type="term" value="F:secondary active sulfate transmembrane transporter activity"/>
    <property type="evidence" value="ECO:0007669"/>
    <property type="project" value="InterPro"/>
</dbReference>
<feature type="transmembrane region" description="Helical" evidence="5">
    <location>
        <begin position="403"/>
        <end position="423"/>
    </location>
</feature>
<feature type="transmembrane region" description="Helical" evidence="5">
    <location>
        <begin position="1025"/>
        <end position="1042"/>
    </location>
</feature>
<dbReference type="PROSITE" id="PS01130">
    <property type="entry name" value="SLC26A"/>
    <property type="match status" value="1"/>
</dbReference>
<feature type="transmembrane region" description="Helical" evidence="5">
    <location>
        <begin position="786"/>
        <end position="805"/>
    </location>
</feature>
<evidence type="ECO:0000256" key="3">
    <source>
        <dbReference type="ARBA" id="ARBA00022989"/>
    </source>
</evidence>
<dbReference type="STRING" id="84645.A0A498MD97"/>
<comment type="subcellular location">
    <subcellularLocation>
        <location evidence="1">Membrane</location>
        <topology evidence="1">Multi-pass membrane protein</topology>
    </subcellularLocation>
</comment>
<dbReference type="Proteomes" id="UP000290572">
    <property type="component" value="Unassembled WGS sequence"/>
</dbReference>
<dbReference type="InterPro" id="IPR001902">
    <property type="entry name" value="SLC26A/SulP_fam"/>
</dbReference>
<gene>
    <name evidence="7" type="ORF">ROHU_026640</name>
</gene>
<feature type="transmembrane region" description="Helical" evidence="5">
    <location>
        <begin position="279"/>
        <end position="298"/>
    </location>
</feature>
<organism evidence="7 8">
    <name type="scientific">Labeo rohita</name>
    <name type="common">Indian major carp</name>
    <name type="synonym">Cyprinus rohita</name>
    <dbReference type="NCBI Taxonomy" id="84645"/>
    <lineage>
        <taxon>Eukaryota</taxon>
        <taxon>Metazoa</taxon>
        <taxon>Chordata</taxon>
        <taxon>Craniata</taxon>
        <taxon>Vertebrata</taxon>
        <taxon>Euteleostomi</taxon>
        <taxon>Actinopterygii</taxon>
        <taxon>Neopterygii</taxon>
        <taxon>Teleostei</taxon>
        <taxon>Ostariophysi</taxon>
        <taxon>Cypriniformes</taxon>
        <taxon>Cyprinidae</taxon>
        <taxon>Labeoninae</taxon>
        <taxon>Labeonini</taxon>
        <taxon>Labeo</taxon>
    </lineage>
</organism>
<comment type="caution">
    <text evidence="7">The sequence shown here is derived from an EMBL/GenBank/DDBJ whole genome shotgun (WGS) entry which is preliminary data.</text>
</comment>
<protein>
    <submittedName>
        <fullName evidence="7">Chloride anion exchanger-like protein</fullName>
    </submittedName>
</protein>
<dbReference type="InterPro" id="IPR002645">
    <property type="entry name" value="STAS_dom"/>
</dbReference>
<evidence type="ECO:0000256" key="4">
    <source>
        <dbReference type="ARBA" id="ARBA00023136"/>
    </source>
</evidence>
<evidence type="ECO:0000313" key="8">
    <source>
        <dbReference type="Proteomes" id="UP000290572"/>
    </source>
</evidence>
<name>A0A498MD97_LABRO</name>
<dbReference type="InterPro" id="IPR036513">
    <property type="entry name" value="STAS_dom_sf"/>
</dbReference>
<evidence type="ECO:0000256" key="1">
    <source>
        <dbReference type="ARBA" id="ARBA00004141"/>
    </source>
</evidence>
<dbReference type="Pfam" id="PF01740">
    <property type="entry name" value="STAS"/>
    <property type="match status" value="2"/>
</dbReference>
<dbReference type="EMBL" id="QBIY01012739">
    <property type="protein sequence ID" value="RXN17793.1"/>
    <property type="molecule type" value="Genomic_DNA"/>
</dbReference>
<evidence type="ECO:0000256" key="5">
    <source>
        <dbReference type="SAM" id="Phobius"/>
    </source>
</evidence>
<feature type="transmembrane region" description="Helical" evidence="5">
    <location>
        <begin position="100"/>
        <end position="119"/>
    </location>
</feature>
<feature type="transmembrane region" description="Helical" evidence="5">
    <location>
        <begin position="334"/>
        <end position="354"/>
    </location>
</feature>
<feature type="transmembrane region" description="Helical" evidence="5">
    <location>
        <begin position="993"/>
        <end position="1013"/>
    </location>
</feature>
<keyword evidence="3 5" id="KW-1133">Transmembrane helix</keyword>
<feature type="transmembrane region" description="Helical" evidence="5">
    <location>
        <begin position="1089"/>
        <end position="1107"/>
    </location>
</feature>
<dbReference type="PROSITE" id="PS50801">
    <property type="entry name" value="STAS"/>
    <property type="match status" value="2"/>
</dbReference>
<dbReference type="GO" id="GO:0016020">
    <property type="term" value="C:membrane"/>
    <property type="evidence" value="ECO:0007669"/>
    <property type="project" value="UniProtKB-SubCell"/>
</dbReference>
<feature type="transmembrane region" description="Helical" evidence="5">
    <location>
        <begin position="1119"/>
        <end position="1147"/>
    </location>
</feature>
<keyword evidence="8" id="KW-1185">Reference proteome</keyword>
<feature type="domain" description="STAS" evidence="6">
    <location>
        <begin position="1175"/>
        <end position="1367"/>
    </location>
</feature>
<dbReference type="CDD" id="cd07042">
    <property type="entry name" value="STAS_SulP_like_sulfate_transporter"/>
    <property type="match status" value="2"/>
</dbReference>
<dbReference type="PANTHER" id="PTHR11814">
    <property type="entry name" value="SULFATE TRANSPORTER"/>
    <property type="match status" value="1"/>
</dbReference>
<feature type="transmembrane region" description="Helical" evidence="5">
    <location>
        <begin position="763"/>
        <end position="780"/>
    </location>
</feature>
<dbReference type="SUPFAM" id="SSF52091">
    <property type="entry name" value="SpoIIaa-like"/>
    <property type="match status" value="2"/>
</dbReference>
<feature type="transmembrane region" description="Helical" evidence="5">
    <location>
        <begin position="826"/>
        <end position="845"/>
    </location>
</feature>
<dbReference type="NCBIfam" id="TIGR00815">
    <property type="entry name" value="sulP"/>
    <property type="match status" value="1"/>
</dbReference>
<feature type="domain" description="STAS" evidence="6">
    <location>
        <begin position="465"/>
        <end position="650"/>
    </location>
</feature>
<dbReference type="Gene3D" id="3.30.750.24">
    <property type="entry name" value="STAS domain"/>
    <property type="match status" value="2"/>
</dbReference>
<evidence type="ECO:0000313" key="7">
    <source>
        <dbReference type="EMBL" id="RXN17793.1"/>
    </source>
</evidence>
<proteinExistence type="predicted"/>
<evidence type="ECO:0000259" key="6">
    <source>
        <dbReference type="PROSITE" id="PS50801"/>
    </source>
</evidence>
<accession>A0A498MD97</accession>
<keyword evidence="2 5" id="KW-0812">Transmembrane</keyword>
<feature type="transmembrane region" description="Helical" evidence="5">
    <location>
        <begin position="430"/>
        <end position="453"/>
    </location>
</feature>
<feature type="transmembrane region" description="Helical" evidence="5">
    <location>
        <begin position="167"/>
        <end position="189"/>
    </location>
</feature>
<dbReference type="InterPro" id="IPR011547">
    <property type="entry name" value="SLC26A/SulP_dom"/>
</dbReference>
<feature type="transmembrane region" description="Helical" evidence="5">
    <location>
        <begin position="195"/>
        <end position="214"/>
    </location>
</feature>
<feature type="transmembrane region" description="Helical" evidence="5">
    <location>
        <begin position="907"/>
        <end position="925"/>
    </location>
</feature>
<feature type="transmembrane region" description="Helical" evidence="5">
    <location>
        <begin position="937"/>
        <end position="957"/>
    </location>
</feature>
<feature type="transmembrane region" description="Helical" evidence="5">
    <location>
        <begin position="1062"/>
        <end position="1082"/>
    </location>
</feature>
<reference evidence="7 8" key="1">
    <citation type="submission" date="2018-03" db="EMBL/GenBank/DDBJ databases">
        <title>Draft genome sequence of Rohu Carp (Labeo rohita).</title>
        <authorList>
            <person name="Das P."/>
            <person name="Kushwaha B."/>
            <person name="Joshi C.G."/>
            <person name="Kumar D."/>
            <person name="Nagpure N.S."/>
            <person name="Sahoo L."/>
            <person name="Das S.P."/>
            <person name="Bit A."/>
            <person name="Patnaik S."/>
            <person name="Meher P.K."/>
            <person name="Jayasankar P."/>
            <person name="Koringa P.G."/>
            <person name="Patel N.V."/>
            <person name="Hinsu A.T."/>
            <person name="Kumar R."/>
            <person name="Pandey M."/>
            <person name="Agarwal S."/>
            <person name="Srivastava S."/>
            <person name="Singh M."/>
            <person name="Iquebal M.A."/>
            <person name="Jaiswal S."/>
            <person name="Angadi U.B."/>
            <person name="Kumar N."/>
            <person name="Raza M."/>
            <person name="Shah T.M."/>
            <person name="Rai A."/>
            <person name="Jena J.K."/>
        </authorList>
    </citation>
    <scope>NUCLEOTIDE SEQUENCE [LARGE SCALE GENOMIC DNA]</scope>
    <source>
        <strain evidence="7">DASCIFA01</strain>
        <tissue evidence="7">Testis</tissue>
    </source>
</reference>
<evidence type="ECO:0000256" key="2">
    <source>
        <dbReference type="ARBA" id="ARBA00022692"/>
    </source>
</evidence>
<feature type="transmembrane region" description="Helical" evidence="5">
    <location>
        <begin position="73"/>
        <end position="94"/>
    </location>
</feature>
<keyword evidence="4 5" id="KW-0472">Membrane</keyword>
<feature type="transmembrane region" description="Helical" evidence="5">
    <location>
        <begin position="250"/>
        <end position="267"/>
    </location>
</feature>
<dbReference type="InterPro" id="IPR018045">
    <property type="entry name" value="S04_transporter_CS"/>
</dbReference>